<evidence type="ECO:0000256" key="3">
    <source>
        <dbReference type="ARBA" id="ARBA00022448"/>
    </source>
</evidence>
<keyword evidence="4" id="KW-1003">Cell membrane</keyword>
<gene>
    <name evidence="11" type="ORF">GC093_25475</name>
</gene>
<keyword evidence="6 9" id="KW-1133">Transmembrane helix</keyword>
<feature type="transmembrane region" description="Helical" evidence="9">
    <location>
        <begin position="179"/>
        <end position="199"/>
    </location>
</feature>
<feature type="transmembrane region" description="Helical" evidence="9">
    <location>
        <begin position="149"/>
        <end position="173"/>
    </location>
</feature>
<dbReference type="Gene3D" id="1.20.1720.10">
    <property type="entry name" value="Multidrug resistance protein D"/>
    <property type="match status" value="1"/>
</dbReference>
<dbReference type="InterPro" id="IPR020846">
    <property type="entry name" value="MFS_dom"/>
</dbReference>
<dbReference type="InterPro" id="IPR011701">
    <property type="entry name" value="MFS"/>
</dbReference>
<evidence type="ECO:0000256" key="5">
    <source>
        <dbReference type="ARBA" id="ARBA00022692"/>
    </source>
</evidence>
<evidence type="ECO:0000256" key="2">
    <source>
        <dbReference type="ARBA" id="ARBA00008537"/>
    </source>
</evidence>
<keyword evidence="12" id="KW-1185">Reference proteome</keyword>
<dbReference type="PANTHER" id="PTHR42718">
    <property type="entry name" value="MAJOR FACILITATOR SUPERFAMILY MULTIDRUG TRANSPORTER MFSC"/>
    <property type="match status" value="1"/>
</dbReference>
<dbReference type="GO" id="GO:0022857">
    <property type="term" value="F:transmembrane transporter activity"/>
    <property type="evidence" value="ECO:0007669"/>
    <property type="project" value="InterPro"/>
</dbReference>
<feature type="transmembrane region" description="Helical" evidence="9">
    <location>
        <begin position="281"/>
        <end position="304"/>
    </location>
</feature>
<feature type="transmembrane region" description="Helical" evidence="9">
    <location>
        <begin position="211"/>
        <end position="230"/>
    </location>
</feature>
<dbReference type="EMBL" id="WHOD01000099">
    <property type="protein sequence ID" value="NOU96544.1"/>
    <property type="molecule type" value="Genomic_DNA"/>
</dbReference>
<evidence type="ECO:0000313" key="11">
    <source>
        <dbReference type="EMBL" id="NOU96544.1"/>
    </source>
</evidence>
<feature type="transmembrane region" description="Helical" evidence="9">
    <location>
        <begin position="64"/>
        <end position="85"/>
    </location>
</feature>
<organism evidence="11 12">
    <name type="scientific">Paenibacillus foliorum</name>
    <dbReference type="NCBI Taxonomy" id="2654974"/>
    <lineage>
        <taxon>Bacteria</taxon>
        <taxon>Bacillati</taxon>
        <taxon>Bacillota</taxon>
        <taxon>Bacilli</taxon>
        <taxon>Bacillales</taxon>
        <taxon>Paenibacillaceae</taxon>
        <taxon>Paenibacillus</taxon>
    </lineage>
</organism>
<feature type="domain" description="Major facilitator superfamily (MFS) profile" evidence="10">
    <location>
        <begin position="26"/>
        <end position="519"/>
    </location>
</feature>
<proteinExistence type="inferred from homology"/>
<evidence type="ECO:0000256" key="8">
    <source>
        <dbReference type="SAM" id="MobiDB-lite"/>
    </source>
</evidence>
<reference evidence="11" key="1">
    <citation type="submission" date="2019-10" db="EMBL/GenBank/DDBJ databases">
        <title>Description of Paenibacillus glebae sp. nov.</title>
        <authorList>
            <person name="Carlier A."/>
            <person name="Qi S."/>
        </authorList>
    </citation>
    <scope>NUCLEOTIDE SEQUENCE</scope>
    <source>
        <strain evidence="11">LMG 31456</strain>
    </source>
</reference>
<feature type="transmembrane region" description="Helical" evidence="9">
    <location>
        <begin position="493"/>
        <end position="514"/>
    </location>
</feature>
<feature type="transmembrane region" description="Helical" evidence="9">
    <location>
        <begin position="370"/>
        <end position="391"/>
    </location>
</feature>
<dbReference type="PROSITE" id="PS50850">
    <property type="entry name" value="MFS"/>
    <property type="match status" value="1"/>
</dbReference>
<feature type="transmembrane region" description="Helical" evidence="9">
    <location>
        <begin position="92"/>
        <end position="111"/>
    </location>
</feature>
<dbReference type="CDD" id="cd17503">
    <property type="entry name" value="MFS_LmrB_MDR_like"/>
    <property type="match status" value="1"/>
</dbReference>
<dbReference type="Gene3D" id="1.20.1250.20">
    <property type="entry name" value="MFS general substrate transporter like domains"/>
    <property type="match status" value="1"/>
</dbReference>
<dbReference type="AlphaFoldDB" id="A0A972GTE2"/>
<comment type="similarity">
    <text evidence="2">Belongs to the major facilitator superfamily. EmrB family.</text>
</comment>
<dbReference type="InterPro" id="IPR004638">
    <property type="entry name" value="EmrB-like"/>
</dbReference>
<feature type="transmembrane region" description="Helical" evidence="9">
    <location>
        <begin position="242"/>
        <end position="260"/>
    </location>
</feature>
<dbReference type="GO" id="GO:0005886">
    <property type="term" value="C:plasma membrane"/>
    <property type="evidence" value="ECO:0007669"/>
    <property type="project" value="UniProtKB-SubCell"/>
</dbReference>
<feature type="transmembrane region" description="Helical" evidence="9">
    <location>
        <begin position="117"/>
        <end position="142"/>
    </location>
</feature>
<feature type="transmembrane region" description="Helical" evidence="9">
    <location>
        <begin position="310"/>
        <end position="328"/>
    </location>
</feature>
<keyword evidence="7 9" id="KW-0472">Membrane</keyword>
<dbReference type="NCBIfam" id="TIGR00711">
    <property type="entry name" value="efflux_EmrB"/>
    <property type="match status" value="1"/>
</dbReference>
<dbReference type="Pfam" id="PF07690">
    <property type="entry name" value="MFS_1"/>
    <property type="match status" value="1"/>
</dbReference>
<name>A0A972GTE2_9BACL</name>
<feature type="transmembrane region" description="Helical" evidence="9">
    <location>
        <begin position="23"/>
        <end position="44"/>
    </location>
</feature>
<dbReference type="PANTHER" id="PTHR42718:SF9">
    <property type="entry name" value="MAJOR FACILITATOR SUPERFAMILY MULTIDRUG TRANSPORTER MFSC"/>
    <property type="match status" value="1"/>
</dbReference>
<feature type="region of interest" description="Disordered" evidence="8">
    <location>
        <begin position="522"/>
        <end position="554"/>
    </location>
</feature>
<comment type="caution">
    <text evidence="11">The sequence shown here is derived from an EMBL/GenBank/DDBJ whole genome shotgun (WGS) entry which is preliminary data.</text>
</comment>
<dbReference type="SUPFAM" id="SSF103473">
    <property type="entry name" value="MFS general substrate transporter"/>
    <property type="match status" value="1"/>
</dbReference>
<dbReference type="PRINTS" id="PR01036">
    <property type="entry name" value="TCRTETB"/>
</dbReference>
<evidence type="ECO:0000256" key="1">
    <source>
        <dbReference type="ARBA" id="ARBA00004651"/>
    </source>
</evidence>
<dbReference type="Proteomes" id="UP000641588">
    <property type="component" value="Unassembled WGS sequence"/>
</dbReference>
<keyword evidence="5 9" id="KW-0812">Transmembrane</keyword>
<evidence type="ECO:0000256" key="7">
    <source>
        <dbReference type="ARBA" id="ARBA00023136"/>
    </source>
</evidence>
<evidence type="ECO:0000313" key="12">
    <source>
        <dbReference type="Proteomes" id="UP000641588"/>
    </source>
</evidence>
<keyword evidence="3" id="KW-0813">Transport</keyword>
<evidence type="ECO:0000259" key="10">
    <source>
        <dbReference type="PROSITE" id="PS50850"/>
    </source>
</evidence>
<accession>A0A972GTE2</accession>
<evidence type="ECO:0000256" key="4">
    <source>
        <dbReference type="ARBA" id="ARBA00022475"/>
    </source>
</evidence>
<sequence length="554" mass="59171">MSDDSQKTAAPGTPVEEHKEPSFWLPLVAIILATFVSVLSSSLVNVALPKLSTVFGVPTSTIQWVVTGFMLASAVVIPASGFLATRLGSKKVLIWSVIGFTIGSLLCGLAWNDSSLIAFRIFQGLTGGFIMPVGMAVIYTIVPRKQIGLAMGIWGVAAMVAPALGPTLGGYLIQYYSWRTLFLLNVPIGVIAAVAGIFLLKESPVNKNLKFDTWGAVFSVTFFGTLLLALSKGQTEGWTSLYIVSLFFISAVSLALLLWVELTTETPLLNLKVFKDIKFSASVLTAGLIMMAMMGGTFLMPIYLQNVQNMTALDAGILLLPQSVAMALMMPISGKLLEKVGIVPIAVIGLLILGVTTYELHSLTADTSHLWINVVLTIRGFGIGLCMMPISTVGMADIPKDKINEASPLSNVFRQVMASMGIAVLTTIMSSRQYLHYFRITENVPSTSEPATQYMSAISGALSQGGVDAATASGTAAVYLAGLMQKEAMVRSIADTFFVSAIPAFLCIPLVFLLRTKKKKKEQPAEQSAPVVPEETAAPVVSGRPVKLTETVEV</sequence>
<evidence type="ECO:0000256" key="6">
    <source>
        <dbReference type="ARBA" id="ARBA00022989"/>
    </source>
</evidence>
<dbReference type="RefSeq" id="WP_171654775.1">
    <property type="nucleotide sequence ID" value="NZ_WHOD01000099.1"/>
</dbReference>
<feature type="compositionally biased region" description="Low complexity" evidence="8">
    <location>
        <begin position="529"/>
        <end position="541"/>
    </location>
</feature>
<evidence type="ECO:0000256" key="9">
    <source>
        <dbReference type="SAM" id="Phobius"/>
    </source>
</evidence>
<comment type="subcellular location">
    <subcellularLocation>
        <location evidence="1">Cell membrane</location>
        <topology evidence="1">Multi-pass membrane protein</topology>
    </subcellularLocation>
</comment>
<dbReference type="InterPro" id="IPR036259">
    <property type="entry name" value="MFS_trans_sf"/>
</dbReference>
<protein>
    <submittedName>
        <fullName evidence="11">DHA2 family efflux MFS transporter permease subunit</fullName>
    </submittedName>
</protein>
<feature type="transmembrane region" description="Helical" evidence="9">
    <location>
        <begin position="340"/>
        <end position="358"/>
    </location>
</feature>